<dbReference type="AlphaFoldDB" id="A0A3N4KCH8"/>
<reference evidence="4 5" key="1">
    <citation type="journal article" date="2018" name="Nat. Ecol. Evol.">
        <title>Pezizomycetes genomes reveal the molecular basis of ectomycorrhizal truffle lifestyle.</title>
        <authorList>
            <person name="Murat C."/>
            <person name="Payen T."/>
            <person name="Noel B."/>
            <person name="Kuo A."/>
            <person name="Morin E."/>
            <person name="Chen J."/>
            <person name="Kohler A."/>
            <person name="Krizsan K."/>
            <person name="Balestrini R."/>
            <person name="Da Silva C."/>
            <person name="Montanini B."/>
            <person name="Hainaut M."/>
            <person name="Levati E."/>
            <person name="Barry K.W."/>
            <person name="Belfiori B."/>
            <person name="Cichocki N."/>
            <person name="Clum A."/>
            <person name="Dockter R.B."/>
            <person name="Fauchery L."/>
            <person name="Guy J."/>
            <person name="Iotti M."/>
            <person name="Le Tacon F."/>
            <person name="Lindquist E.A."/>
            <person name="Lipzen A."/>
            <person name="Malagnac F."/>
            <person name="Mello A."/>
            <person name="Molinier V."/>
            <person name="Miyauchi S."/>
            <person name="Poulain J."/>
            <person name="Riccioni C."/>
            <person name="Rubini A."/>
            <person name="Sitrit Y."/>
            <person name="Splivallo R."/>
            <person name="Traeger S."/>
            <person name="Wang M."/>
            <person name="Zifcakova L."/>
            <person name="Wipf D."/>
            <person name="Zambonelli A."/>
            <person name="Paolocci F."/>
            <person name="Nowrousian M."/>
            <person name="Ottonello S."/>
            <person name="Baldrian P."/>
            <person name="Spatafora J.W."/>
            <person name="Henrissat B."/>
            <person name="Nagy L.G."/>
            <person name="Aury J.M."/>
            <person name="Wincker P."/>
            <person name="Grigoriev I.V."/>
            <person name="Bonfante P."/>
            <person name="Martin F.M."/>
        </authorList>
    </citation>
    <scope>NUCLEOTIDE SEQUENCE [LARGE SCALE GENOMIC DNA]</scope>
    <source>
        <strain evidence="4 5">CCBAS932</strain>
    </source>
</reference>
<proteinExistence type="predicted"/>
<evidence type="ECO:0000313" key="5">
    <source>
        <dbReference type="Proteomes" id="UP000277580"/>
    </source>
</evidence>
<dbReference type="GO" id="GO:0055088">
    <property type="term" value="P:lipid homeostasis"/>
    <property type="evidence" value="ECO:0007669"/>
    <property type="project" value="InterPro"/>
</dbReference>
<keyword evidence="2" id="KW-0472">Membrane</keyword>
<protein>
    <recommendedName>
        <fullName evidence="3">Brl1/Brr6 domain-containing protein</fullName>
    </recommendedName>
</protein>
<feature type="region of interest" description="Disordered" evidence="1">
    <location>
        <begin position="1"/>
        <end position="172"/>
    </location>
</feature>
<feature type="transmembrane region" description="Helical" evidence="2">
    <location>
        <begin position="188"/>
        <end position="209"/>
    </location>
</feature>
<feature type="transmembrane region" description="Helical" evidence="2">
    <location>
        <begin position="293"/>
        <end position="314"/>
    </location>
</feature>
<dbReference type="SMART" id="SM01042">
    <property type="entry name" value="Brr6_like_C_C"/>
    <property type="match status" value="1"/>
</dbReference>
<gene>
    <name evidence="4" type="ORF">P167DRAFT_568123</name>
</gene>
<dbReference type="Pfam" id="PF10104">
    <property type="entry name" value="Brr6_like_C_C"/>
    <property type="match status" value="1"/>
</dbReference>
<sequence>MAHRGTEAPMDFQYDQPRVPADPNSPFARFTALKRTHSDLRSPTPNPPVLAPPNSERFLFPKSSYTNTPPPPPPQFRKVSTTTPRSSALDMSDFTDPDIFTPATTPKLTFRSGGGHHYPPPRGRYHDGAITKPKRRPRSTSTPKPTHHRLPPPDLDWDSDSTTAPPRPARWADNHRDVPLIISQYVQLFFNTTLVLLFLYALLSAYVTVRRDVSEKLSQHSADLVAAANTCAQEFLINRCAPGIRVPALQKACAEWERCMNRDHTQVGKARLSAQTFAEIVESFVEPVSYRTMTFAVVIGCCALFVPNFALGLYRARAVGHPAPVLAAAAPPIAERLEYARVETPGRRRMVEMGTPGRRGETPGRRRVLLMMGRGLGVGP</sequence>
<keyword evidence="2" id="KW-1133">Transmembrane helix</keyword>
<feature type="domain" description="Brl1/Brr6" evidence="3">
    <location>
        <begin position="182"/>
        <end position="315"/>
    </location>
</feature>
<name>A0A3N4KCH8_9PEZI</name>
<dbReference type="GO" id="GO:0006998">
    <property type="term" value="P:nuclear envelope organization"/>
    <property type="evidence" value="ECO:0007669"/>
    <property type="project" value="InterPro"/>
</dbReference>
<keyword evidence="5" id="KW-1185">Reference proteome</keyword>
<dbReference type="OrthoDB" id="5961at2759"/>
<evidence type="ECO:0000256" key="1">
    <source>
        <dbReference type="SAM" id="MobiDB-lite"/>
    </source>
</evidence>
<dbReference type="EMBL" id="ML119167">
    <property type="protein sequence ID" value="RPB08177.1"/>
    <property type="molecule type" value="Genomic_DNA"/>
</dbReference>
<dbReference type="InterPro" id="IPR018767">
    <property type="entry name" value="Brl1/Brr6_dom"/>
</dbReference>
<dbReference type="InterPro" id="IPR040202">
    <property type="entry name" value="Brl1/Brr6"/>
</dbReference>
<dbReference type="PANTHER" id="PTHR28136:SF1">
    <property type="entry name" value="NUCLEUS EXPORT PROTEIN BRL1"/>
    <property type="match status" value="1"/>
</dbReference>
<dbReference type="GO" id="GO:0031965">
    <property type="term" value="C:nuclear membrane"/>
    <property type="evidence" value="ECO:0007669"/>
    <property type="project" value="InterPro"/>
</dbReference>
<evidence type="ECO:0000313" key="4">
    <source>
        <dbReference type="EMBL" id="RPB08177.1"/>
    </source>
</evidence>
<keyword evidence="2" id="KW-0812">Transmembrane</keyword>
<accession>A0A3N4KCH8</accession>
<evidence type="ECO:0000259" key="3">
    <source>
        <dbReference type="SMART" id="SM01042"/>
    </source>
</evidence>
<organism evidence="4 5">
    <name type="scientific">Morchella conica CCBAS932</name>
    <dbReference type="NCBI Taxonomy" id="1392247"/>
    <lineage>
        <taxon>Eukaryota</taxon>
        <taxon>Fungi</taxon>
        <taxon>Dikarya</taxon>
        <taxon>Ascomycota</taxon>
        <taxon>Pezizomycotina</taxon>
        <taxon>Pezizomycetes</taxon>
        <taxon>Pezizales</taxon>
        <taxon>Morchellaceae</taxon>
        <taxon>Morchella</taxon>
    </lineage>
</organism>
<evidence type="ECO:0000256" key="2">
    <source>
        <dbReference type="SAM" id="Phobius"/>
    </source>
</evidence>
<dbReference type="Proteomes" id="UP000277580">
    <property type="component" value="Unassembled WGS sequence"/>
</dbReference>
<dbReference type="PANTHER" id="PTHR28136">
    <property type="entry name" value="NUCLEUS EXPORT PROTEIN BRR6"/>
    <property type="match status" value="1"/>
</dbReference>
<dbReference type="InParanoid" id="A0A3N4KCH8"/>